<dbReference type="InterPro" id="IPR029063">
    <property type="entry name" value="SAM-dependent_MTases_sf"/>
</dbReference>
<dbReference type="GO" id="GO:0032259">
    <property type="term" value="P:methylation"/>
    <property type="evidence" value="ECO:0007669"/>
    <property type="project" value="UniProtKB-KW"/>
</dbReference>
<dbReference type="RefSeq" id="WP_275111579.1">
    <property type="nucleotide sequence ID" value="NZ_JAKJSC010000009.1"/>
</dbReference>
<dbReference type="EMBL" id="JAKJSC010000009">
    <property type="protein sequence ID" value="MDE5420248.1"/>
    <property type="molecule type" value="Genomic_DNA"/>
</dbReference>
<keyword evidence="1" id="KW-0808">Transferase</keyword>
<organism evidence="3 4">
    <name type="scientific">Paralabilibaculum antarcticum</name>
    <dbReference type="NCBI Taxonomy" id="2912572"/>
    <lineage>
        <taxon>Bacteria</taxon>
        <taxon>Pseudomonadati</taxon>
        <taxon>Bacteroidota</taxon>
        <taxon>Bacteroidia</taxon>
        <taxon>Marinilabiliales</taxon>
        <taxon>Marinifilaceae</taxon>
        <taxon>Paralabilibaculum</taxon>
    </lineage>
</organism>
<keyword evidence="3" id="KW-0489">Methyltransferase</keyword>
<protein>
    <submittedName>
        <fullName evidence="3">Class I SAM-dependent methyltransferase</fullName>
    </submittedName>
</protein>
<name>A0ABT5VXW3_9BACT</name>
<sequence length="198" mass="22613">MKEHWDQRYAESKYIYGTAANLFFEEQLARFKPASILLPGDGEGRNAAHAARQGWKVDAFDYSDQAVENAQEFLKSQNVEVDFYLSSILDHETVQEKYDAIGFFYLHLHSKDRPLAHQFLSDSLKSGGVLILEVFSKLQLGRGTGGPRNEDMLYSLAEIRNDFREFDSLMLEELEAELSEGELHKGKAMLIRFVGVKK</sequence>
<proteinExistence type="predicted"/>
<feature type="domain" description="Methyltransferase" evidence="2">
    <location>
        <begin position="40"/>
        <end position="128"/>
    </location>
</feature>
<accession>A0ABT5VXW3</accession>
<evidence type="ECO:0000313" key="3">
    <source>
        <dbReference type="EMBL" id="MDE5420248.1"/>
    </source>
</evidence>
<keyword evidence="4" id="KW-1185">Reference proteome</keyword>
<dbReference type="Pfam" id="PF13649">
    <property type="entry name" value="Methyltransf_25"/>
    <property type="match status" value="1"/>
</dbReference>
<dbReference type="InterPro" id="IPR041698">
    <property type="entry name" value="Methyltransf_25"/>
</dbReference>
<comment type="caution">
    <text evidence="3">The sequence shown here is derived from an EMBL/GenBank/DDBJ whole genome shotgun (WGS) entry which is preliminary data.</text>
</comment>
<gene>
    <name evidence="3" type="ORF">L3049_19830</name>
</gene>
<evidence type="ECO:0000313" key="4">
    <source>
        <dbReference type="Proteomes" id="UP001528920"/>
    </source>
</evidence>
<dbReference type="GO" id="GO:0008168">
    <property type="term" value="F:methyltransferase activity"/>
    <property type="evidence" value="ECO:0007669"/>
    <property type="project" value="UniProtKB-KW"/>
</dbReference>
<reference evidence="3 4" key="1">
    <citation type="submission" date="2022-01" db="EMBL/GenBank/DDBJ databases">
        <title>Labilibaculum sp. nov, a marine bacterium isolated from Antarctica.</title>
        <authorList>
            <person name="Dai W."/>
        </authorList>
    </citation>
    <scope>NUCLEOTIDE SEQUENCE [LARGE SCALE GENOMIC DNA]</scope>
    <source>
        <strain evidence="3 4">DW002</strain>
    </source>
</reference>
<evidence type="ECO:0000259" key="2">
    <source>
        <dbReference type="Pfam" id="PF13649"/>
    </source>
</evidence>
<dbReference type="SUPFAM" id="SSF53335">
    <property type="entry name" value="S-adenosyl-L-methionine-dependent methyltransferases"/>
    <property type="match status" value="1"/>
</dbReference>
<dbReference type="PANTHER" id="PTHR43861:SF3">
    <property type="entry name" value="PUTATIVE (AFU_ORTHOLOGUE AFUA_2G14390)-RELATED"/>
    <property type="match status" value="1"/>
</dbReference>
<dbReference type="CDD" id="cd02440">
    <property type="entry name" value="AdoMet_MTases"/>
    <property type="match status" value="1"/>
</dbReference>
<dbReference type="PANTHER" id="PTHR43861">
    <property type="entry name" value="TRANS-ACONITATE 2-METHYLTRANSFERASE-RELATED"/>
    <property type="match status" value="1"/>
</dbReference>
<evidence type="ECO:0000256" key="1">
    <source>
        <dbReference type="ARBA" id="ARBA00022679"/>
    </source>
</evidence>
<dbReference type="Proteomes" id="UP001528920">
    <property type="component" value="Unassembled WGS sequence"/>
</dbReference>
<dbReference type="Gene3D" id="3.40.50.150">
    <property type="entry name" value="Vaccinia Virus protein VP39"/>
    <property type="match status" value="1"/>
</dbReference>